<evidence type="ECO:0000259" key="2">
    <source>
        <dbReference type="Pfam" id="PF25411"/>
    </source>
</evidence>
<gene>
    <name evidence="3" type="ORF">EAE98_003868</name>
</gene>
<dbReference type="Pfam" id="PF25411">
    <property type="entry name" value="DUF7888"/>
    <property type="match status" value="1"/>
</dbReference>
<dbReference type="Proteomes" id="UP000783213">
    <property type="component" value="Unassembled WGS sequence"/>
</dbReference>
<dbReference type="PANTHER" id="PTHR40845">
    <property type="match status" value="1"/>
</dbReference>
<organism evidence="3 4">
    <name type="scientific">Botrytis deweyae</name>
    <dbReference type="NCBI Taxonomy" id="2478750"/>
    <lineage>
        <taxon>Eukaryota</taxon>
        <taxon>Fungi</taxon>
        <taxon>Dikarya</taxon>
        <taxon>Ascomycota</taxon>
        <taxon>Pezizomycotina</taxon>
        <taxon>Leotiomycetes</taxon>
        <taxon>Helotiales</taxon>
        <taxon>Sclerotiniaceae</taxon>
        <taxon>Botrytis</taxon>
    </lineage>
</organism>
<name>A0ABQ7IRX9_9HELO</name>
<evidence type="ECO:0000256" key="1">
    <source>
        <dbReference type="SAM" id="SignalP"/>
    </source>
</evidence>
<keyword evidence="1" id="KW-0732">Signal</keyword>
<reference evidence="3 4" key="1">
    <citation type="journal article" date="2020" name="Genome Biol. Evol.">
        <title>Comparative genomics of Sclerotiniaceae.</title>
        <authorList>
            <person name="Valero Jimenez C.A."/>
            <person name="Steentjes M."/>
            <person name="Scholten O.E."/>
            <person name="Van Kan J.A.L."/>
        </authorList>
    </citation>
    <scope>NUCLEOTIDE SEQUENCE [LARGE SCALE GENOMIC DNA]</scope>
    <source>
        <strain evidence="3 4">B1</strain>
    </source>
</reference>
<evidence type="ECO:0000313" key="3">
    <source>
        <dbReference type="EMBL" id="KAF7932569.1"/>
    </source>
</evidence>
<proteinExistence type="predicted"/>
<dbReference type="PANTHER" id="PTHR40845:SF1">
    <property type="match status" value="1"/>
</dbReference>
<dbReference type="RefSeq" id="XP_038811961.1">
    <property type="nucleotide sequence ID" value="XM_038951488.1"/>
</dbReference>
<dbReference type="InterPro" id="IPR057210">
    <property type="entry name" value="DUF7888"/>
</dbReference>
<comment type="caution">
    <text evidence="3">The sequence shown here is derived from an EMBL/GenBank/DDBJ whole genome shotgun (WGS) entry which is preliminary data.</text>
</comment>
<protein>
    <recommendedName>
        <fullName evidence="2">DUF7888 domain-containing protein</fullName>
    </recommendedName>
</protein>
<feature type="chain" id="PRO_5046418120" description="DUF7888 domain-containing protein" evidence="1">
    <location>
        <begin position="18"/>
        <end position="213"/>
    </location>
</feature>
<accession>A0ABQ7IRX9</accession>
<feature type="domain" description="DUF7888" evidence="2">
    <location>
        <begin position="78"/>
        <end position="213"/>
    </location>
</feature>
<feature type="signal peptide" evidence="1">
    <location>
        <begin position="1"/>
        <end position="17"/>
    </location>
</feature>
<sequence length="213" mass="22579">MKFSVITLLACAAIVQGAALPQAAATTSADMPLSTAPNSVVPDSIESHFSGVFDGSGSLVAKVDDEPSQALQKRVAPVVAIAGIAAIKGIAILTKIAIELGQQTLGNLGQWNAVREKFTQATTANMWSRNPDYNKYPGVVCYNKGYSVRNPAGIAGKVSAKLSLGLLNTDYDCMYISGNNAFYTRSEGGYINLSYRYNSRCTYDGKTGDLTCN</sequence>
<dbReference type="GeneID" id="62230642"/>
<evidence type="ECO:0000313" key="4">
    <source>
        <dbReference type="Proteomes" id="UP000783213"/>
    </source>
</evidence>
<keyword evidence="4" id="KW-1185">Reference proteome</keyword>
<dbReference type="EMBL" id="RCSX01000007">
    <property type="protein sequence ID" value="KAF7932569.1"/>
    <property type="molecule type" value="Genomic_DNA"/>
</dbReference>